<name>A0A1H1JDE2_9BURK</name>
<feature type="transmembrane region" description="Helical" evidence="6">
    <location>
        <begin position="402"/>
        <end position="424"/>
    </location>
</feature>
<dbReference type="InterPro" id="IPR050833">
    <property type="entry name" value="Poly_Biosynth_Transport"/>
</dbReference>
<dbReference type="InterPro" id="IPR002797">
    <property type="entry name" value="Polysacc_synth"/>
</dbReference>
<evidence type="ECO:0000256" key="6">
    <source>
        <dbReference type="SAM" id="Phobius"/>
    </source>
</evidence>
<organism evidence="8 9">
    <name type="scientific">Paraburkholderia fungorum</name>
    <dbReference type="NCBI Taxonomy" id="134537"/>
    <lineage>
        <taxon>Bacteria</taxon>
        <taxon>Pseudomonadati</taxon>
        <taxon>Pseudomonadota</taxon>
        <taxon>Betaproteobacteria</taxon>
        <taxon>Burkholderiales</taxon>
        <taxon>Burkholderiaceae</taxon>
        <taxon>Paraburkholderia</taxon>
    </lineage>
</organism>
<feature type="transmembrane region" description="Helical" evidence="6">
    <location>
        <begin position="233"/>
        <end position="254"/>
    </location>
</feature>
<dbReference type="AlphaFoldDB" id="A0A1H1JDE2"/>
<keyword evidence="9" id="KW-1185">Reference proteome</keyword>
<dbReference type="Pfam" id="PF01943">
    <property type="entry name" value="Polysacc_synt"/>
    <property type="match status" value="1"/>
</dbReference>
<feature type="transmembrane region" description="Helical" evidence="6">
    <location>
        <begin position="342"/>
        <end position="365"/>
    </location>
</feature>
<feature type="transmembrane region" description="Helical" evidence="6">
    <location>
        <begin position="260"/>
        <end position="281"/>
    </location>
</feature>
<feature type="transmembrane region" description="Helical" evidence="6">
    <location>
        <begin position="310"/>
        <end position="330"/>
    </location>
</feature>
<evidence type="ECO:0000256" key="5">
    <source>
        <dbReference type="ARBA" id="ARBA00023136"/>
    </source>
</evidence>
<evidence type="ECO:0000256" key="3">
    <source>
        <dbReference type="ARBA" id="ARBA00022692"/>
    </source>
</evidence>
<dbReference type="Proteomes" id="UP000183487">
    <property type="component" value="Unassembled WGS sequence"/>
</dbReference>
<dbReference type="CDD" id="cd00761">
    <property type="entry name" value="Glyco_tranf_GTA_type"/>
    <property type="match status" value="1"/>
</dbReference>
<keyword evidence="5 6" id="KW-0472">Membrane</keyword>
<dbReference type="OrthoDB" id="9802649at2"/>
<evidence type="ECO:0000256" key="2">
    <source>
        <dbReference type="ARBA" id="ARBA00022475"/>
    </source>
</evidence>
<keyword evidence="2" id="KW-1003">Cell membrane</keyword>
<gene>
    <name evidence="8" type="ORF">SAMN05443245_6126</name>
</gene>
<dbReference type="EMBL" id="FNKP01000003">
    <property type="protein sequence ID" value="SDR48007.1"/>
    <property type="molecule type" value="Genomic_DNA"/>
</dbReference>
<keyword evidence="3 6" id="KW-0812">Transmembrane</keyword>
<evidence type="ECO:0000259" key="7">
    <source>
        <dbReference type="Pfam" id="PF00535"/>
    </source>
</evidence>
<dbReference type="Gene3D" id="3.90.550.10">
    <property type="entry name" value="Spore Coat Polysaccharide Biosynthesis Protein SpsA, Chain A"/>
    <property type="match status" value="1"/>
</dbReference>
<reference evidence="9" key="1">
    <citation type="submission" date="2016-10" db="EMBL/GenBank/DDBJ databases">
        <authorList>
            <person name="Varghese N."/>
            <person name="Submissions S."/>
        </authorList>
    </citation>
    <scope>NUCLEOTIDE SEQUENCE [LARGE SCALE GENOMIC DNA]</scope>
    <source>
        <strain evidence="9">GAS106B</strain>
    </source>
</reference>
<dbReference type="GO" id="GO:0005886">
    <property type="term" value="C:plasma membrane"/>
    <property type="evidence" value="ECO:0007669"/>
    <property type="project" value="UniProtKB-SubCell"/>
</dbReference>
<dbReference type="Pfam" id="PF00535">
    <property type="entry name" value="Glycos_transf_2"/>
    <property type="match status" value="1"/>
</dbReference>
<feature type="transmembrane region" description="Helical" evidence="6">
    <location>
        <begin position="43"/>
        <end position="67"/>
    </location>
</feature>
<comment type="subcellular location">
    <subcellularLocation>
        <location evidence="1">Cell membrane</location>
        <topology evidence="1">Multi-pass membrane protein</topology>
    </subcellularLocation>
</comment>
<evidence type="ECO:0000256" key="4">
    <source>
        <dbReference type="ARBA" id="ARBA00022989"/>
    </source>
</evidence>
<feature type="transmembrane region" description="Helical" evidence="6">
    <location>
        <begin position="377"/>
        <end position="396"/>
    </location>
</feature>
<protein>
    <submittedName>
        <fullName evidence="8">Membrane protein involved in the export of O-antigen and teichoic acid</fullName>
    </submittedName>
</protein>
<feature type="transmembrane region" description="Helical" evidence="6">
    <location>
        <begin position="87"/>
        <end position="105"/>
    </location>
</feature>
<proteinExistence type="predicted"/>
<keyword evidence="4 6" id="KW-1133">Transmembrane helix</keyword>
<sequence length="717" mass="78218">MTQRRRDAWAASLLSVSALGSAALAFAVQAVLARVLSSSAYGQFAAALAVVTIIAPAVGFGVPSFWLKAYGTEGWAATRWMEVSVRFITRSALACVAAAVLWAWLGTADARTGQLLLSMLPVVLTQGAIEMASARLQLEEKFSRVAMWQILQHAGRLLLVVACWRAGANSEAMALGFGCIGLVITFGAWRSIAALRRGAAELVGHGPNSAASRPQTMPPSPTLTELWRNVMPFGLSSLLFYAYGQSGMVIVSHLGTASDVGIYSVAVTILSALYLLPTVLFQKLLMPRLHRWAASGDARLERTYRDGNKWMFASGIVLAGLAAWLAPLVVPSVFGRHYAQSASVVALMTISTPFRFLTVSASSVMTTRDLIRVRNRCALIALLFSVVATIFGVSHAGIMGAAVASVAGEVVWAVLSVLCARHFLARARSRQKAATGTRSVPAGLPLSRSRSIPVSVIIPCFNCGETIARAVQSVFLQTSRPHELILVDDCSTDGTRALLADLVTQYPADWIRVILQPRNAGPGAARNAAWRAATMPYIAFLDSDDSWHPAKMAIQYGWMSARPHAAITGHPVAQLEPHQRADAQPWPPVTVPRRMSRQRVLFSNRFTPSSILMRADVEARFDETKRHAEDYFMLLEVVLVDKGEAFLFPFPLSYVYKAQFGAKTGLSAQLWKIQQGEQDNYLRFRRRGSISHVEWLCFSLLSAAKYLRRCLLSRKLT</sequence>
<accession>A0A1H1JDE2</accession>
<dbReference type="PANTHER" id="PTHR30250">
    <property type="entry name" value="PST FAMILY PREDICTED COLANIC ACID TRANSPORTER"/>
    <property type="match status" value="1"/>
</dbReference>
<evidence type="ECO:0000313" key="9">
    <source>
        <dbReference type="Proteomes" id="UP000183487"/>
    </source>
</evidence>
<dbReference type="PANTHER" id="PTHR30250:SF11">
    <property type="entry name" value="O-ANTIGEN TRANSPORTER-RELATED"/>
    <property type="match status" value="1"/>
</dbReference>
<feature type="transmembrane region" description="Helical" evidence="6">
    <location>
        <begin position="173"/>
        <end position="192"/>
    </location>
</feature>
<dbReference type="InterPro" id="IPR029044">
    <property type="entry name" value="Nucleotide-diphossugar_trans"/>
</dbReference>
<dbReference type="RefSeq" id="WP_074771377.1">
    <property type="nucleotide sequence ID" value="NZ_FNKP01000003.1"/>
</dbReference>
<dbReference type="InterPro" id="IPR001173">
    <property type="entry name" value="Glyco_trans_2-like"/>
</dbReference>
<feature type="domain" description="Glycosyltransferase 2-like" evidence="7">
    <location>
        <begin position="455"/>
        <end position="614"/>
    </location>
</feature>
<evidence type="ECO:0000256" key="1">
    <source>
        <dbReference type="ARBA" id="ARBA00004651"/>
    </source>
</evidence>
<dbReference type="SUPFAM" id="SSF53448">
    <property type="entry name" value="Nucleotide-diphospho-sugar transferases"/>
    <property type="match status" value="1"/>
</dbReference>
<evidence type="ECO:0000313" key="8">
    <source>
        <dbReference type="EMBL" id="SDR48007.1"/>
    </source>
</evidence>